<comment type="caution">
    <text evidence="1">The sequence shown here is derived from an EMBL/GenBank/DDBJ whole genome shotgun (WGS) entry which is preliminary data.</text>
</comment>
<organism evidence="1 2">
    <name type="scientific">Brachyspira aalborgi</name>
    <dbReference type="NCBI Taxonomy" id="29522"/>
    <lineage>
        <taxon>Bacteria</taxon>
        <taxon>Pseudomonadati</taxon>
        <taxon>Spirochaetota</taxon>
        <taxon>Spirochaetia</taxon>
        <taxon>Brachyspirales</taxon>
        <taxon>Brachyspiraceae</taxon>
        <taxon>Brachyspira</taxon>
    </lineage>
</organism>
<dbReference type="Proteomes" id="UP000324707">
    <property type="component" value="Unassembled WGS sequence"/>
</dbReference>
<gene>
    <name evidence="1" type="ORF">EPJ69_07575</name>
</gene>
<proteinExistence type="predicted"/>
<accession>A0A5C8E252</accession>
<evidence type="ECO:0000313" key="1">
    <source>
        <dbReference type="EMBL" id="TXJ31486.1"/>
    </source>
</evidence>
<dbReference type="RefSeq" id="WP_147736823.1">
    <property type="nucleotide sequence ID" value="NZ_SAXX01000021.1"/>
</dbReference>
<sequence length="143" mass="16513">MLRKILLSSILILAVGCGSKSFKNGVYEGIVEKSHLKLTINNNEVNLDNNITNFYYSKVNDKNENDKDIVYYITDMNGFKFYLGLKQTNDNSIVVYDMLTDTFNNSLSLYKHGLMNKKMLDSITTIYMIDINEPLIFEKVEEK</sequence>
<dbReference type="EMBL" id="SAXX01000021">
    <property type="protein sequence ID" value="TXJ31486.1"/>
    <property type="molecule type" value="Genomic_DNA"/>
</dbReference>
<reference evidence="1 2" key="1">
    <citation type="journal article" date="1992" name="Lakartidningen">
        <title>[Penicillin V and not amoxicillin is the first choice preparation in acute otitis].</title>
        <authorList>
            <person name="Kamme C."/>
            <person name="Lundgren K."/>
            <person name="Prellner K."/>
        </authorList>
    </citation>
    <scope>NUCLEOTIDE SEQUENCE [LARGE SCALE GENOMIC DNA]</scope>
    <source>
        <strain evidence="1 2">PC5538III-lc</strain>
    </source>
</reference>
<evidence type="ECO:0000313" key="2">
    <source>
        <dbReference type="Proteomes" id="UP000324707"/>
    </source>
</evidence>
<dbReference type="PROSITE" id="PS51257">
    <property type="entry name" value="PROKAR_LIPOPROTEIN"/>
    <property type="match status" value="1"/>
</dbReference>
<name>A0A5C8E252_9SPIR</name>
<dbReference type="AlphaFoldDB" id="A0A5C8E252"/>
<protein>
    <submittedName>
        <fullName evidence="1">Uncharacterized protein</fullName>
    </submittedName>
</protein>